<reference evidence="2 3" key="1">
    <citation type="submission" date="2019-04" db="EMBL/GenBank/DDBJ databases">
        <title>Friends and foes A comparative genomics study of 23 Aspergillus species from section Flavi.</title>
        <authorList>
            <consortium name="DOE Joint Genome Institute"/>
            <person name="Kjaerbolling I."/>
            <person name="Vesth T."/>
            <person name="Frisvad J.C."/>
            <person name="Nybo J.L."/>
            <person name="Theobald S."/>
            <person name="Kildgaard S."/>
            <person name="Isbrandt T."/>
            <person name="Kuo A."/>
            <person name="Sato A."/>
            <person name="Lyhne E.K."/>
            <person name="Kogle M.E."/>
            <person name="Wiebenga A."/>
            <person name="Kun R.S."/>
            <person name="Lubbers R.J."/>
            <person name="Makela M.R."/>
            <person name="Barry K."/>
            <person name="Chovatia M."/>
            <person name="Clum A."/>
            <person name="Daum C."/>
            <person name="Haridas S."/>
            <person name="He G."/>
            <person name="LaButti K."/>
            <person name="Lipzen A."/>
            <person name="Mondo S."/>
            <person name="Riley R."/>
            <person name="Salamov A."/>
            <person name="Simmons B.A."/>
            <person name="Magnuson J.K."/>
            <person name="Henrissat B."/>
            <person name="Mortensen U.H."/>
            <person name="Larsen T.O."/>
            <person name="Devries R.P."/>
            <person name="Grigoriev I.V."/>
            <person name="Machida M."/>
            <person name="Baker S.E."/>
            <person name="Andersen M.R."/>
        </authorList>
    </citation>
    <scope>NUCLEOTIDE SEQUENCE [LARGE SCALE GENOMIC DNA]</scope>
    <source>
        <strain evidence="2 3">CBS 117625</strain>
    </source>
</reference>
<evidence type="ECO:0000313" key="3">
    <source>
        <dbReference type="Proteomes" id="UP000325672"/>
    </source>
</evidence>
<feature type="transmembrane region" description="Helical" evidence="1">
    <location>
        <begin position="36"/>
        <end position="60"/>
    </location>
</feature>
<evidence type="ECO:0000256" key="1">
    <source>
        <dbReference type="SAM" id="Phobius"/>
    </source>
</evidence>
<keyword evidence="1" id="KW-1133">Transmembrane helix</keyword>
<dbReference type="Proteomes" id="UP000325672">
    <property type="component" value="Unassembled WGS sequence"/>
</dbReference>
<organism evidence="2 3">
    <name type="scientific">Aspergillus pseudotamarii</name>
    <dbReference type="NCBI Taxonomy" id="132259"/>
    <lineage>
        <taxon>Eukaryota</taxon>
        <taxon>Fungi</taxon>
        <taxon>Dikarya</taxon>
        <taxon>Ascomycota</taxon>
        <taxon>Pezizomycotina</taxon>
        <taxon>Eurotiomycetes</taxon>
        <taxon>Eurotiomycetidae</taxon>
        <taxon>Eurotiales</taxon>
        <taxon>Aspergillaceae</taxon>
        <taxon>Aspergillus</taxon>
        <taxon>Aspergillus subgen. Circumdati</taxon>
    </lineage>
</organism>
<keyword evidence="3" id="KW-1185">Reference proteome</keyword>
<keyword evidence="1" id="KW-0472">Membrane</keyword>
<name>A0A5N6T0N8_ASPPS</name>
<dbReference type="RefSeq" id="XP_031916030.1">
    <property type="nucleotide sequence ID" value="XM_032053923.1"/>
</dbReference>
<sequence length="75" mass="9191">MESVRMGGLHNILRRSFRGVRFPSEIHRRQKEKSDLMASLFFSYFLFILRVFSIFLRFSFRLYSLILLFFRDTVF</sequence>
<evidence type="ECO:0000313" key="2">
    <source>
        <dbReference type="EMBL" id="KAE8139967.1"/>
    </source>
</evidence>
<accession>A0A5N6T0N8</accession>
<dbReference type="AlphaFoldDB" id="A0A5N6T0N8"/>
<keyword evidence="1" id="KW-0812">Transmembrane</keyword>
<proteinExistence type="predicted"/>
<dbReference type="EMBL" id="ML743563">
    <property type="protein sequence ID" value="KAE8139967.1"/>
    <property type="molecule type" value="Genomic_DNA"/>
</dbReference>
<protein>
    <submittedName>
        <fullName evidence="2">Uncharacterized protein</fullName>
    </submittedName>
</protein>
<gene>
    <name evidence="2" type="ORF">BDV38DRAFT_240696</name>
</gene>
<dbReference type="GeneID" id="43638133"/>